<comment type="caution">
    <text evidence="2">The sequence shown here is derived from an EMBL/GenBank/DDBJ whole genome shotgun (WGS) entry which is preliminary data.</text>
</comment>
<accession>A0A0W0GAN9</accession>
<evidence type="ECO:0000313" key="2">
    <source>
        <dbReference type="EMBL" id="KTB45622.1"/>
    </source>
</evidence>
<name>A0A0W0GAN9_MONRR</name>
<dbReference type="InterPro" id="IPR036786">
    <property type="entry name" value="Ribosome_mat_SBDS_N_sf"/>
</dbReference>
<dbReference type="Gene3D" id="3.30.1250.10">
    <property type="entry name" value="Ribosome maturation protein SBDS, N-terminal domain"/>
    <property type="match status" value="1"/>
</dbReference>
<dbReference type="SUPFAM" id="SSF89895">
    <property type="entry name" value="FYSH domain"/>
    <property type="match status" value="1"/>
</dbReference>
<proteinExistence type="predicted"/>
<feature type="domain" description="Ribosome maturation protein SDO1/SBDS N-terminal" evidence="1">
    <location>
        <begin position="50"/>
        <end position="110"/>
    </location>
</feature>
<dbReference type="EMBL" id="LATX01000656">
    <property type="protein sequence ID" value="KTB45622.1"/>
    <property type="molecule type" value="Genomic_DNA"/>
</dbReference>
<evidence type="ECO:0000313" key="3">
    <source>
        <dbReference type="Proteomes" id="UP000054988"/>
    </source>
</evidence>
<dbReference type="Proteomes" id="UP000054988">
    <property type="component" value="Unassembled WGS sequence"/>
</dbReference>
<dbReference type="Pfam" id="PF01172">
    <property type="entry name" value="SBDS_N"/>
    <property type="match status" value="1"/>
</dbReference>
<dbReference type="AlphaFoldDB" id="A0A0W0GAN9"/>
<gene>
    <name evidence="2" type="ORF">WG66_1801</name>
</gene>
<organism evidence="2 3">
    <name type="scientific">Moniliophthora roreri</name>
    <name type="common">Frosty pod rot fungus</name>
    <name type="synonym">Monilia roreri</name>
    <dbReference type="NCBI Taxonomy" id="221103"/>
    <lineage>
        <taxon>Eukaryota</taxon>
        <taxon>Fungi</taxon>
        <taxon>Dikarya</taxon>
        <taxon>Basidiomycota</taxon>
        <taxon>Agaricomycotina</taxon>
        <taxon>Agaricomycetes</taxon>
        <taxon>Agaricomycetidae</taxon>
        <taxon>Agaricales</taxon>
        <taxon>Marasmiineae</taxon>
        <taxon>Marasmiaceae</taxon>
        <taxon>Moniliophthora</taxon>
    </lineage>
</organism>
<reference evidence="2 3" key="1">
    <citation type="submission" date="2015-12" db="EMBL/GenBank/DDBJ databases">
        <title>Draft genome sequence of Moniliophthora roreri, the causal agent of frosty pod rot of cacao.</title>
        <authorList>
            <person name="Aime M.C."/>
            <person name="Diaz-Valderrama J.R."/>
            <person name="Kijpornyongpan T."/>
            <person name="Phillips-Mora W."/>
        </authorList>
    </citation>
    <scope>NUCLEOTIDE SEQUENCE [LARGE SCALE GENOMIC DNA]</scope>
    <source>
        <strain evidence="2 3">MCA 2952</strain>
    </source>
</reference>
<evidence type="ECO:0000259" key="1">
    <source>
        <dbReference type="Pfam" id="PF01172"/>
    </source>
</evidence>
<dbReference type="InterPro" id="IPR019783">
    <property type="entry name" value="SDO1/SBDS_N"/>
</dbReference>
<protein>
    <recommendedName>
        <fullName evidence="1">Ribosome maturation protein SDO1/SBDS N-terminal domain-containing protein</fullName>
    </recommendedName>
</protein>
<sequence length="140" mass="15740">MRTLTKVIYKPDSQSTDEYIIIVNPEEYNKWKDGGEFSQSWITSIMANWFLSDTTIPLADVVDSFQIFHSNQGNQGILRHASKQQLENEFGSSKDIDVVQKMLERGKSQPGKISTFTFQTNAVRGSMVIDNKGGRSTTGV</sequence>